<keyword evidence="14" id="KW-0479">Metal-binding</keyword>
<keyword evidence="12" id="KW-0449">Lipoprotein</keyword>
<sequence length="460" mass="50600">MRMRSFCFLISTLVARAAALAQHNPAPAGDDAKARQAAAAKLLPTIPKCGLACLETAVLASPCSFTDLDCSCNNATIAEQVAICALGSCTVKETLSMKNITETMCGKPVRDRTHVIAYSGIGGMAVAIAAYLVRIVSKIHMPAQGLAFFSELWWDDFVMTIGMMFLIPLCSISVPISSPGLGRDIWTLTYHEITRTLKLLYVDELLYVASLGTVKIALLLTYLRFFSVPAFRRLVYIMIGVNVCYMLAFILGSAFQCKPISLTWTQWDGEHTGSCVSFNGLGWSSAICNILIDLVVIGMPLPLLYSMKLDNRKKFMVMLMFGVGFFVTVISVLRLHILVSYGKAKNFTWDYVPLGYWSKLEIQAAVFCACMPAMRNLFRRFSPKIMGSTSAGDTTAQSGLSGRTSPWMASLDRRVHRDRTWNETDNGDLGTLATSDYGKSVDTEVGLKTMKSEVINMRAD</sequence>
<keyword evidence="6" id="KW-0336">GPI-anchor</keyword>
<accession>A0A139IS35</accession>
<evidence type="ECO:0000256" key="6">
    <source>
        <dbReference type="ARBA" id="ARBA00022622"/>
    </source>
</evidence>
<protein>
    <recommendedName>
        <fullName evidence="17">CFEM domain-containing protein</fullName>
    </recommendedName>
</protein>
<evidence type="ECO:0000256" key="13">
    <source>
        <dbReference type="ARBA" id="ARBA00038359"/>
    </source>
</evidence>
<evidence type="ECO:0000256" key="9">
    <source>
        <dbReference type="ARBA" id="ARBA00022989"/>
    </source>
</evidence>
<dbReference type="InterPro" id="IPR052337">
    <property type="entry name" value="SAT4-like"/>
</dbReference>
<feature type="disulfide bond" evidence="14">
    <location>
        <begin position="49"/>
        <end position="89"/>
    </location>
</feature>
<comment type="similarity">
    <text evidence="4">Belongs to the RBT5 family.</text>
</comment>
<organism evidence="18 19">
    <name type="scientific">Pseudocercospora musae</name>
    <dbReference type="NCBI Taxonomy" id="113226"/>
    <lineage>
        <taxon>Eukaryota</taxon>
        <taxon>Fungi</taxon>
        <taxon>Dikarya</taxon>
        <taxon>Ascomycota</taxon>
        <taxon>Pezizomycotina</taxon>
        <taxon>Dothideomycetes</taxon>
        <taxon>Dothideomycetidae</taxon>
        <taxon>Mycosphaerellales</taxon>
        <taxon>Mycosphaerellaceae</taxon>
        <taxon>Pseudocercospora</taxon>
    </lineage>
</organism>
<feature type="transmembrane region" description="Helical" evidence="15">
    <location>
        <begin position="205"/>
        <end position="223"/>
    </location>
</feature>
<keyword evidence="11 14" id="KW-1015">Disulfide bond</keyword>
<keyword evidence="14" id="KW-0349">Heme</keyword>
<dbReference type="InterPro" id="IPR008427">
    <property type="entry name" value="Extracellular_membr_CFEM_dom"/>
</dbReference>
<dbReference type="GO" id="GO:0098552">
    <property type="term" value="C:side of membrane"/>
    <property type="evidence" value="ECO:0007669"/>
    <property type="project" value="UniProtKB-KW"/>
</dbReference>
<comment type="similarity">
    <text evidence="13">Belongs to the SAT4 family.</text>
</comment>
<dbReference type="OrthoDB" id="2496787at2759"/>
<dbReference type="GO" id="GO:0046872">
    <property type="term" value="F:metal ion binding"/>
    <property type="evidence" value="ECO:0007669"/>
    <property type="project" value="UniProtKB-UniRule"/>
</dbReference>
<keyword evidence="19" id="KW-1185">Reference proteome</keyword>
<feature type="domain" description="CFEM" evidence="17">
    <location>
        <begin position="21"/>
        <end position="132"/>
    </location>
</feature>
<dbReference type="SMART" id="SM00747">
    <property type="entry name" value="CFEM"/>
    <property type="match status" value="1"/>
</dbReference>
<evidence type="ECO:0000256" key="16">
    <source>
        <dbReference type="SAM" id="SignalP"/>
    </source>
</evidence>
<feature type="chain" id="PRO_5007297671" description="CFEM domain-containing protein" evidence="16">
    <location>
        <begin position="22"/>
        <end position="460"/>
    </location>
</feature>
<evidence type="ECO:0000256" key="15">
    <source>
        <dbReference type="SAM" id="Phobius"/>
    </source>
</evidence>
<dbReference type="AlphaFoldDB" id="A0A139IS35"/>
<keyword evidence="8 16" id="KW-0732">Signal</keyword>
<evidence type="ECO:0000256" key="12">
    <source>
        <dbReference type="ARBA" id="ARBA00023288"/>
    </source>
</evidence>
<feature type="transmembrane region" description="Helical" evidence="15">
    <location>
        <begin position="317"/>
        <end position="342"/>
    </location>
</feature>
<evidence type="ECO:0000256" key="2">
    <source>
        <dbReference type="ARBA" id="ARBA00004589"/>
    </source>
</evidence>
<evidence type="ECO:0000256" key="8">
    <source>
        <dbReference type="ARBA" id="ARBA00022729"/>
    </source>
</evidence>
<feature type="binding site" description="axial binding residue" evidence="14">
    <location>
        <position position="67"/>
    </location>
    <ligand>
        <name>heme</name>
        <dbReference type="ChEBI" id="CHEBI:30413"/>
    </ligand>
    <ligandPart>
        <name>Fe</name>
        <dbReference type="ChEBI" id="CHEBI:18248"/>
    </ligandPart>
</feature>
<evidence type="ECO:0000256" key="1">
    <source>
        <dbReference type="ARBA" id="ARBA00004141"/>
    </source>
</evidence>
<keyword evidence="5" id="KW-0964">Secreted</keyword>
<evidence type="ECO:0000256" key="4">
    <source>
        <dbReference type="ARBA" id="ARBA00010031"/>
    </source>
</evidence>
<feature type="transmembrane region" description="Helical" evidence="15">
    <location>
        <begin position="157"/>
        <end position="176"/>
    </location>
</feature>
<evidence type="ECO:0000256" key="14">
    <source>
        <dbReference type="PROSITE-ProRule" id="PRU01356"/>
    </source>
</evidence>
<gene>
    <name evidence="18" type="ORF">AC579_3848</name>
</gene>
<keyword evidence="9 15" id="KW-1133">Transmembrane helix</keyword>
<evidence type="ECO:0000259" key="17">
    <source>
        <dbReference type="PROSITE" id="PS52012"/>
    </source>
</evidence>
<proteinExistence type="inferred from homology"/>
<dbReference type="PROSITE" id="PS52012">
    <property type="entry name" value="CFEM"/>
    <property type="match status" value="1"/>
</dbReference>
<feature type="disulfide bond" evidence="14">
    <location>
        <begin position="63"/>
        <end position="70"/>
    </location>
</feature>
<evidence type="ECO:0000313" key="19">
    <source>
        <dbReference type="Proteomes" id="UP000073492"/>
    </source>
</evidence>
<evidence type="ECO:0000256" key="3">
    <source>
        <dbReference type="ARBA" id="ARBA00004613"/>
    </source>
</evidence>
<keyword evidence="14" id="KW-0408">Iron</keyword>
<feature type="disulfide bond" evidence="14">
    <location>
        <begin position="72"/>
        <end position="105"/>
    </location>
</feature>
<evidence type="ECO:0000256" key="7">
    <source>
        <dbReference type="ARBA" id="ARBA00022692"/>
    </source>
</evidence>
<feature type="transmembrane region" description="Helical" evidence="15">
    <location>
        <begin position="115"/>
        <end position="136"/>
    </location>
</feature>
<feature type="signal peptide" evidence="16">
    <location>
        <begin position="1"/>
        <end position="21"/>
    </location>
</feature>
<feature type="transmembrane region" description="Helical" evidence="15">
    <location>
        <begin position="235"/>
        <end position="255"/>
    </location>
</feature>
<comment type="subcellular location">
    <subcellularLocation>
        <location evidence="2">Membrane</location>
        <topology evidence="2">Lipid-anchor</topology>
        <topology evidence="2">GPI-anchor</topology>
    </subcellularLocation>
    <subcellularLocation>
        <location evidence="1">Membrane</location>
        <topology evidence="1">Multi-pass membrane protein</topology>
    </subcellularLocation>
    <subcellularLocation>
        <location evidence="3">Secreted</location>
    </subcellularLocation>
</comment>
<name>A0A139IS35_9PEZI</name>
<dbReference type="Pfam" id="PF20684">
    <property type="entry name" value="Fung_rhodopsin"/>
    <property type="match status" value="1"/>
</dbReference>
<dbReference type="Pfam" id="PF05730">
    <property type="entry name" value="CFEM"/>
    <property type="match status" value="1"/>
</dbReference>
<comment type="caution">
    <text evidence="18">The sequence shown here is derived from an EMBL/GenBank/DDBJ whole genome shotgun (WGS) entry which is preliminary data.</text>
</comment>
<keyword evidence="7 15" id="KW-0812">Transmembrane</keyword>
<feature type="transmembrane region" description="Helical" evidence="15">
    <location>
        <begin position="283"/>
        <end position="305"/>
    </location>
</feature>
<dbReference type="EMBL" id="LFZO01000021">
    <property type="protein sequence ID" value="KXT17354.1"/>
    <property type="molecule type" value="Genomic_DNA"/>
</dbReference>
<dbReference type="PANTHER" id="PTHR33048:SF143">
    <property type="entry name" value="EXTRACELLULAR MEMBRANE PROTEIN CFEM DOMAIN-CONTAINING PROTEIN-RELATED"/>
    <property type="match status" value="1"/>
</dbReference>
<dbReference type="GO" id="GO:0005576">
    <property type="term" value="C:extracellular region"/>
    <property type="evidence" value="ECO:0007669"/>
    <property type="project" value="UniProtKB-SubCell"/>
</dbReference>
<feature type="disulfide bond" evidence="14">
    <location>
        <begin position="53"/>
        <end position="84"/>
    </location>
</feature>
<dbReference type="PANTHER" id="PTHR33048">
    <property type="entry name" value="PTH11-LIKE INTEGRAL MEMBRANE PROTEIN (AFU_ORTHOLOGUE AFUA_5G11245)"/>
    <property type="match status" value="1"/>
</dbReference>
<dbReference type="InterPro" id="IPR049326">
    <property type="entry name" value="Rhodopsin_dom_fungi"/>
</dbReference>
<evidence type="ECO:0000313" key="18">
    <source>
        <dbReference type="EMBL" id="KXT17354.1"/>
    </source>
</evidence>
<keyword evidence="6" id="KW-0325">Glycoprotein</keyword>
<evidence type="ECO:0000256" key="10">
    <source>
        <dbReference type="ARBA" id="ARBA00023136"/>
    </source>
</evidence>
<evidence type="ECO:0000256" key="5">
    <source>
        <dbReference type="ARBA" id="ARBA00022525"/>
    </source>
</evidence>
<dbReference type="Proteomes" id="UP000073492">
    <property type="component" value="Unassembled WGS sequence"/>
</dbReference>
<evidence type="ECO:0000256" key="11">
    <source>
        <dbReference type="ARBA" id="ARBA00023157"/>
    </source>
</evidence>
<reference evidence="18 19" key="1">
    <citation type="submission" date="2015-07" db="EMBL/GenBank/DDBJ databases">
        <title>Comparative genomics of the Sigatoka disease complex on banana suggests a link between parallel evolutionary changes in Pseudocercospora fijiensis and Pseudocercospora eumusae and increased virulence on the banana host.</title>
        <authorList>
            <person name="Chang T.-C."/>
            <person name="Salvucci A."/>
            <person name="Crous P.W."/>
            <person name="Stergiopoulos I."/>
        </authorList>
    </citation>
    <scope>NUCLEOTIDE SEQUENCE [LARGE SCALE GENOMIC DNA]</scope>
    <source>
        <strain evidence="18 19">CBS 116634</strain>
    </source>
</reference>
<keyword evidence="10 15" id="KW-0472">Membrane</keyword>